<dbReference type="InterPro" id="IPR001466">
    <property type="entry name" value="Beta-lactam-related"/>
</dbReference>
<reference evidence="2 3" key="1">
    <citation type="submission" date="2016-06" db="EMBL/GenBank/DDBJ databases">
        <title>Complete genome sequence of a deep-branching marine Gamma Proteobacterium Woeseia oceani type strain XK5.</title>
        <authorList>
            <person name="Mu D."/>
            <person name="Du Z."/>
        </authorList>
    </citation>
    <scope>NUCLEOTIDE SEQUENCE [LARGE SCALE GENOMIC DNA]</scope>
    <source>
        <strain evidence="2 3">XK5</strain>
    </source>
</reference>
<dbReference type="PANTHER" id="PTHR46825">
    <property type="entry name" value="D-ALANYL-D-ALANINE-CARBOXYPEPTIDASE/ENDOPEPTIDASE AMPH"/>
    <property type="match status" value="1"/>
</dbReference>
<dbReference type="InterPro" id="IPR050491">
    <property type="entry name" value="AmpC-like"/>
</dbReference>
<accession>A0A193LDV4</accession>
<dbReference type="SUPFAM" id="SSF56601">
    <property type="entry name" value="beta-lactamase/transpeptidase-like"/>
    <property type="match status" value="1"/>
</dbReference>
<dbReference type="STRING" id="1548547.BA177_04435"/>
<evidence type="ECO:0000259" key="1">
    <source>
        <dbReference type="Pfam" id="PF00144"/>
    </source>
</evidence>
<dbReference type="AlphaFoldDB" id="A0A193LDV4"/>
<evidence type="ECO:0000313" key="3">
    <source>
        <dbReference type="Proteomes" id="UP000092695"/>
    </source>
</evidence>
<dbReference type="KEGG" id="woc:BA177_04435"/>
<organism evidence="2 3">
    <name type="scientific">Woeseia oceani</name>
    <dbReference type="NCBI Taxonomy" id="1548547"/>
    <lineage>
        <taxon>Bacteria</taxon>
        <taxon>Pseudomonadati</taxon>
        <taxon>Pseudomonadota</taxon>
        <taxon>Gammaproteobacteria</taxon>
        <taxon>Woeseiales</taxon>
        <taxon>Woeseiaceae</taxon>
        <taxon>Woeseia</taxon>
    </lineage>
</organism>
<sequence>MAFSQTEAEERIRAALPESIDDSFPGCAVGVFSNGKVVTSDFVGLADVAGKRPINADTQFYAASVSKQFTAVAVMQLVIQGKLKLSDDIRKYLPEMPQYQRPVTVQMLLNHTSGIRDSLNLLRAAGYDYASRSSRSHALQLTMDQEQTNFDPGTRYAYSNGGYLLLAEIVARVAEQPFGEYVEQYVLAPTGMTRSFVLDGSPAADPNLALGYVVKDGKIKQSNEYPLFGGSGGLITTVNDLAKWDYDLDQGQKVWTPELLRLMTQLSTFNSGVKVASPNGIYYANGLLVGPHWIGHSGGASGFKTYYARHSESRIGIAMLCNRGEINPLYHVDQIILALEKGLPPASERSVEAAAINGRYRSESLNVTYLVEMNSDGNLNLSILAPDESIRETMTLEPTDAGSYKSSGMEITPDSDGRGFSLKMSRFSLSFGRVS</sequence>
<keyword evidence="3" id="KW-1185">Reference proteome</keyword>
<protein>
    <recommendedName>
        <fullName evidence="1">Beta-lactamase-related domain-containing protein</fullName>
    </recommendedName>
</protein>
<dbReference type="PANTHER" id="PTHR46825:SF9">
    <property type="entry name" value="BETA-LACTAMASE-RELATED DOMAIN-CONTAINING PROTEIN"/>
    <property type="match status" value="1"/>
</dbReference>
<dbReference type="Gene3D" id="3.40.710.10">
    <property type="entry name" value="DD-peptidase/beta-lactamase superfamily"/>
    <property type="match status" value="1"/>
</dbReference>
<gene>
    <name evidence="2" type="ORF">BA177_04435</name>
</gene>
<proteinExistence type="predicted"/>
<evidence type="ECO:0000313" key="2">
    <source>
        <dbReference type="EMBL" id="ANO50564.1"/>
    </source>
</evidence>
<dbReference type="Proteomes" id="UP000092695">
    <property type="component" value="Chromosome"/>
</dbReference>
<dbReference type="InterPro" id="IPR012338">
    <property type="entry name" value="Beta-lactam/transpept-like"/>
</dbReference>
<name>A0A193LDV4_9GAMM</name>
<feature type="domain" description="Beta-lactamase-related" evidence="1">
    <location>
        <begin position="22"/>
        <end position="329"/>
    </location>
</feature>
<dbReference type="EMBL" id="CP016268">
    <property type="protein sequence ID" value="ANO50564.1"/>
    <property type="molecule type" value="Genomic_DNA"/>
</dbReference>
<dbReference type="Pfam" id="PF00144">
    <property type="entry name" value="Beta-lactamase"/>
    <property type="match status" value="1"/>
</dbReference>